<dbReference type="PANTHER" id="PTHR45913">
    <property type="entry name" value="EPM2A-INTERACTING PROTEIN 1"/>
    <property type="match status" value="1"/>
</dbReference>
<evidence type="ECO:0000256" key="1">
    <source>
        <dbReference type="SAM" id="MobiDB-lite"/>
    </source>
</evidence>
<reference evidence="2 3" key="1">
    <citation type="submission" date="2024-01" db="EMBL/GenBank/DDBJ databases">
        <authorList>
            <person name="Alioto T."/>
            <person name="Alioto T."/>
            <person name="Gomez Garrido J."/>
        </authorList>
    </citation>
    <scope>NUCLEOTIDE SEQUENCE [LARGE SCALE GENOMIC DNA]</scope>
</reference>
<dbReference type="PANTHER" id="PTHR45913:SF19">
    <property type="entry name" value="LOW QUALITY PROTEIN: ZINC FINGER BED DOMAIN-CONTAINING PROTEIN 5-LIKE"/>
    <property type="match status" value="1"/>
</dbReference>
<evidence type="ECO:0000313" key="2">
    <source>
        <dbReference type="EMBL" id="CAK6977224.1"/>
    </source>
</evidence>
<proteinExistence type="predicted"/>
<organism evidence="2 3">
    <name type="scientific">Scomber scombrus</name>
    <name type="common">Atlantic mackerel</name>
    <name type="synonym">Scomber vernalis</name>
    <dbReference type="NCBI Taxonomy" id="13677"/>
    <lineage>
        <taxon>Eukaryota</taxon>
        <taxon>Metazoa</taxon>
        <taxon>Chordata</taxon>
        <taxon>Craniata</taxon>
        <taxon>Vertebrata</taxon>
        <taxon>Euteleostomi</taxon>
        <taxon>Actinopterygii</taxon>
        <taxon>Neopterygii</taxon>
        <taxon>Teleostei</taxon>
        <taxon>Neoteleostei</taxon>
        <taxon>Acanthomorphata</taxon>
        <taxon>Pelagiaria</taxon>
        <taxon>Scombriformes</taxon>
        <taxon>Scombridae</taxon>
        <taxon>Scomber</taxon>
    </lineage>
</organism>
<dbReference type="SUPFAM" id="SSF53098">
    <property type="entry name" value="Ribonuclease H-like"/>
    <property type="match status" value="1"/>
</dbReference>
<gene>
    <name evidence="2" type="ORF">FSCOSCO3_A023127</name>
</gene>
<name>A0AAV1Q2E2_SCOSC</name>
<protein>
    <submittedName>
        <fullName evidence="2">Zinc finger BED domain-containing protein 5-like</fullName>
    </submittedName>
</protein>
<dbReference type="AlphaFoldDB" id="A0AAV1Q2E2"/>
<evidence type="ECO:0000313" key="3">
    <source>
        <dbReference type="Proteomes" id="UP001314229"/>
    </source>
</evidence>
<accession>A0AAV1Q2E2</accession>
<dbReference type="InterPro" id="IPR012337">
    <property type="entry name" value="RNaseH-like_sf"/>
</dbReference>
<sequence length="549" mass="62049">MDRWLATGQLERSESSITDTESTSDHPVAKQKRKVRRKYSDEYLGLGFHWTSSEAEPLPLCLVCLETLSNEALKPCKLRRHLETKHGEYVTKPLQFFENKLKEYQSKKKVMEGRAMGNDNAIAVETSYLLSELIAKTGKPHTDGKTFLLPGTKIIVEKMLGEKALQPIKLISLSDNTVKRRIDDMADNVLDQLIQDVKASRFYAIQLDESTDIANTIFDVLNTFILSNGIEWSKCVGLSTDGARAMLGQHSGVVSRVTAVAPLASSVHCSIHREALAAKKMPLELKTVLDQAVKAVNFIKSRPLQSHLFGVLCGEMGSDHKQLLLHTEVRWLSRGKVLTRLFELRDEVRLFFLNSKFELAHCFNDFEWLAKLAYLADIFSHLNSLNLALQGSAVSVFNVQHKVEATIRKLAQWKKRVDQGNYDSFENMSDFLTKEETRLPNTVTNAVKEHLEGLKTQLREYFPALDAQCSWIENPFEVQDEALAVLSAKEQDGLLDLSCDTALKLVFLHKYLINFWLHVASEYPDLADKAVRYLMPFPTTYLCGGGSLH</sequence>
<dbReference type="Proteomes" id="UP001314229">
    <property type="component" value="Unassembled WGS sequence"/>
</dbReference>
<dbReference type="EMBL" id="CAWUFR010000397">
    <property type="protein sequence ID" value="CAK6977224.1"/>
    <property type="molecule type" value="Genomic_DNA"/>
</dbReference>
<comment type="caution">
    <text evidence="2">The sequence shown here is derived from an EMBL/GenBank/DDBJ whole genome shotgun (WGS) entry which is preliminary data.</text>
</comment>
<keyword evidence="3" id="KW-1185">Reference proteome</keyword>
<feature type="region of interest" description="Disordered" evidence="1">
    <location>
        <begin position="1"/>
        <end position="32"/>
    </location>
</feature>